<evidence type="ECO:0000256" key="1">
    <source>
        <dbReference type="ARBA" id="ARBA00022475"/>
    </source>
</evidence>
<accession>A0A424YIE7</accession>
<dbReference type="PANTHER" id="PTHR35529:SF2">
    <property type="entry name" value="SPORULATION PROTEIN YTAF-RELATED"/>
    <property type="match status" value="1"/>
</dbReference>
<evidence type="ECO:0000313" key="6">
    <source>
        <dbReference type="EMBL" id="RQD78139.1"/>
    </source>
</evidence>
<organism evidence="6 7">
    <name type="scientific">Candidatus Syntrophonatronum acetioxidans</name>
    <dbReference type="NCBI Taxonomy" id="1795816"/>
    <lineage>
        <taxon>Bacteria</taxon>
        <taxon>Bacillati</taxon>
        <taxon>Bacillota</taxon>
        <taxon>Clostridia</taxon>
        <taxon>Eubacteriales</taxon>
        <taxon>Syntrophomonadaceae</taxon>
        <taxon>Candidatus Syntrophonatronum</taxon>
    </lineage>
</organism>
<comment type="caution">
    <text evidence="6">The sequence shown here is derived from an EMBL/GenBank/DDBJ whole genome shotgun (WGS) entry which is preliminary data.</text>
</comment>
<sequence length="226" mass="24391">MRLLPPYYSIVFIRYQEVVTLPLFSLILLGLAVSLDGFGVGIAYGLRNLKIPFTSLIIISLSSALAVLLSMFTGRMFACLFYPRAATLVGGLILVLVGIWIIKQSLLNQKELDEQEEYRTSISLFANLLKEPQGADLDQSGEISPGEAIILGLALAMDAFGAGFGAAMMGFNPFITSIFVGISKVLLVSSGFYLGNSYMARILGERASCLSGFVLILLGVLNLISF</sequence>
<proteinExistence type="predicted"/>
<keyword evidence="4 5" id="KW-0472">Membrane</keyword>
<reference evidence="6 7" key="1">
    <citation type="submission" date="2018-08" db="EMBL/GenBank/DDBJ databases">
        <title>The metabolism and importance of syntrophic acetate oxidation coupled to methane or sulfide production in haloalkaline environments.</title>
        <authorList>
            <person name="Timmers P.H.A."/>
            <person name="Vavourakis C.D."/>
            <person name="Sorokin D.Y."/>
            <person name="Sinninghe Damste J.S."/>
            <person name="Muyzer G."/>
            <person name="Stams A.J.M."/>
            <person name="Plugge C.M."/>
        </authorList>
    </citation>
    <scope>NUCLEOTIDE SEQUENCE [LARGE SCALE GENOMIC DNA]</scope>
    <source>
        <strain evidence="6">MSAO_Bac1</strain>
    </source>
</reference>
<dbReference type="InterPro" id="IPR003810">
    <property type="entry name" value="Mntp/YtaF"/>
</dbReference>
<gene>
    <name evidence="6" type="primary">ytaF</name>
    <name evidence="6" type="ORF">D5R97_00950</name>
</gene>
<keyword evidence="1" id="KW-1003">Cell membrane</keyword>
<evidence type="ECO:0000256" key="3">
    <source>
        <dbReference type="ARBA" id="ARBA00022989"/>
    </source>
</evidence>
<dbReference type="Pfam" id="PF02659">
    <property type="entry name" value="Mntp"/>
    <property type="match status" value="2"/>
</dbReference>
<evidence type="ECO:0000313" key="7">
    <source>
        <dbReference type="Proteomes" id="UP000285138"/>
    </source>
</evidence>
<feature type="transmembrane region" description="Helical" evidence="5">
    <location>
        <begin position="174"/>
        <end position="195"/>
    </location>
</feature>
<dbReference type="NCBIfam" id="TIGR02840">
    <property type="entry name" value="spore_YtaF"/>
    <property type="match status" value="1"/>
</dbReference>
<dbReference type="InterPro" id="IPR014205">
    <property type="entry name" value="Spore_YtaF"/>
</dbReference>
<feature type="transmembrane region" description="Helical" evidence="5">
    <location>
        <begin position="207"/>
        <end position="225"/>
    </location>
</feature>
<keyword evidence="3 5" id="KW-1133">Transmembrane helix</keyword>
<protein>
    <submittedName>
        <fullName evidence="6">Sporulation membrane protein YtaF</fullName>
    </submittedName>
</protein>
<dbReference type="AlphaFoldDB" id="A0A424YIE7"/>
<feature type="transmembrane region" description="Helical" evidence="5">
    <location>
        <begin position="20"/>
        <end position="46"/>
    </location>
</feature>
<evidence type="ECO:0000256" key="2">
    <source>
        <dbReference type="ARBA" id="ARBA00022692"/>
    </source>
</evidence>
<feature type="transmembrane region" description="Helical" evidence="5">
    <location>
        <begin position="80"/>
        <end position="102"/>
    </location>
</feature>
<dbReference type="Proteomes" id="UP000285138">
    <property type="component" value="Unassembled WGS sequence"/>
</dbReference>
<evidence type="ECO:0000256" key="4">
    <source>
        <dbReference type="ARBA" id="ARBA00023136"/>
    </source>
</evidence>
<evidence type="ECO:0000256" key="5">
    <source>
        <dbReference type="SAM" id="Phobius"/>
    </source>
</evidence>
<feature type="transmembrane region" description="Helical" evidence="5">
    <location>
        <begin position="53"/>
        <end position="74"/>
    </location>
</feature>
<dbReference type="EMBL" id="QZAA01000036">
    <property type="protein sequence ID" value="RQD78139.1"/>
    <property type="molecule type" value="Genomic_DNA"/>
</dbReference>
<name>A0A424YIE7_9FIRM</name>
<dbReference type="PANTHER" id="PTHR35529">
    <property type="entry name" value="MANGANESE EFFLUX PUMP MNTP-RELATED"/>
    <property type="match status" value="1"/>
</dbReference>
<keyword evidence="2 5" id="KW-0812">Transmembrane</keyword>